<protein>
    <submittedName>
        <fullName evidence="2">Uncharacterized protein</fullName>
    </submittedName>
</protein>
<organism evidence="2 3">
    <name type="scientific">Candidatus Muproteobacteria bacterium RBG_16_62_13</name>
    <dbReference type="NCBI Taxonomy" id="1817756"/>
    <lineage>
        <taxon>Bacteria</taxon>
        <taxon>Pseudomonadati</taxon>
        <taxon>Pseudomonadota</taxon>
        <taxon>Candidatus Muproteobacteria</taxon>
    </lineage>
</organism>
<feature type="compositionally biased region" description="Polar residues" evidence="1">
    <location>
        <begin position="45"/>
        <end position="55"/>
    </location>
</feature>
<dbReference type="AlphaFoldDB" id="A0A1F6SWX9"/>
<feature type="region of interest" description="Disordered" evidence="1">
    <location>
        <begin position="29"/>
        <end position="62"/>
    </location>
</feature>
<comment type="caution">
    <text evidence="2">The sequence shown here is derived from an EMBL/GenBank/DDBJ whole genome shotgun (WGS) entry which is preliminary data.</text>
</comment>
<evidence type="ECO:0000313" key="3">
    <source>
        <dbReference type="Proteomes" id="UP000178379"/>
    </source>
</evidence>
<dbReference type="STRING" id="1817756.A2140_01875"/>
<evidence type="ECO:0000313" key="2">
    <source>
        <dbReference type="EMBL" id="OGI37447.1"/>
    </source>
</evidence>
<sequence length="62" mass="7094">MLRIYQIFGVLLLATFVWAGFRGWAPGTEEQRDELTAESREPGSRFTSNRGSIRNRSYRGGK</sequence>
<reference evidence="2 3" key="1">
    <citation type="journal article" date="2016" name="Nat. Commun.">
        <title>Thousands of microbial genomes shed light on interconnected biogeochemical processes in an aquifer system.</title>
        <authorList>
            <person name="Anantharaman K."/>
            <person name="Brown C.T."/>
            <person name="Hug L.A."/>
            <person name="Sharon I."/>
            <person name="Castelle C.J."/>
            <person name="Probst A.J."/>
            <person name="Thomas B.C."/>
            <person name="Singh A."/>
            <person name="Wilkins M.J."/>
            <person name="Karaoz U."/>
            <person name="Brodie E.L."/>
            <person name="Williams K.H."/>
            <person name="Hubbard S.S."/>
            <person name="Banfield J.F."/>
        </authorList>
    </citation>
    <scope>NUCLEOTIDE SEQUENCE [LARGE SCALE GENOMIC DNA]</scope>
</reference>
<accession>A0A1F6SWX9</accession>
<proteinExistence type="predicted"/>
<evidence type="ECO:0000256" key="1">
    <source>
        <dbReference type="SAM" id="MobiDB-lite"/>
    </source>
</evidence>
<gene>
    <name evidence="2" type="ORF">A2140_01875</name>
</gene>
<feature type="compositionally biased region" description="Basic and acidic residues" evidence="1">
    <location>
        <begin position="29"/>
        <end position="43"/>
    </location>
</feature>
<dbReference type="Proteomes" id="UP000178379">
    <property type="component" value="Unassembled WGS sequence"/>
</dbReference>
<dbReference type="EMBL" id="MFSQ01000146">
    <property type="protein sequence ID" value="OGI37447.1"/>
    <property type="molecule type" value="Genomic_DNA"/>
</dbReference>
<name>A0A1F6SWX9_9PROT</name>